<dbReference type="PANTHER" id="PTHR37422">
    <property type="entry name" value="TEICHURONIC ACID BIOSYNTHESIS PROTEIN TUAE"/>
    <property type="match status" value="1"/>
</dbReference>
<feature type="transmembrane region" description="Helical" evidence="5">
    <location>
        <begin position="396"/>
        <end position="417"/>
    </location>
</feature>
<feature type="transmembrane region" description="Helical" evidence="5">
    <location>
        <begin position="168"/>
        <end position="189"/>
    </location>
</feature>
<feature type="transmembrane region" description="Helical" evidence="5">
    <location>
        <begin position="12"/>
        <end position="28"/>
    </location>
</feature>
<feature type="transmembrane region" description="Helical" evidence="5">
    <location>
        <begin position="429"/>
        <end position="449"/>
    </location>
</feature>
<reference evidence="7" key="1">
    <citation type="submission" date="2018-06" db="EMBL/GenBank/DDBJ databases">
        <authorList>
            <person name="Zhirakovskaya E."/>
        </authorList>
    </citation>
    <scope>NUCLEOTIDE SEQUENCE</scope>
</reference>
<dbReference type="InterPro" id="IPR007016">
    <property type="entry name" value="O-antigen_ligase-rel_domated"/>
</dbReference>
<dbReference type="EMBL" id="UOET01000263">
    <property type="protein sequence ID" value="VAW28602.1"/>
    <property type="molecule type" value="Genomic_DNA"/>
</dbReference>
<keyword evidence="2 5" id="KW-0812">Transmembrane</keyword>
<feature type="transmembrane region" description="Helical" evidence="5">
    <location>
        <begin position="34"/>
        <end position="51"/>
    </location>
</feature>
<dbReference type="InterPro" id="IPR051533">
    <property type="entry name" value="WaaL-like"/>
</dbReference>
<protein>
    <submittedName>
        <fullName evidence="7">O-antigen polymerase</fullName>
    </submittedName>
</protein>
<gene>
    <name evidence="7" type="ORF">MNBD_BACTEROID07-1860</name>
</gene>
<evidence type="ECO:0000313" key="7">
    <source>
        <dbReference type="EMBL" id="VAW28602.1"/>
    </source>
</evidence>
<feature type="transmembrane region" description="Helical" evidence="5">
    <location>
        <begin position="258"/>
        <end position="274"/>
    </location>
</feature>
<dbReference type="PANTHER" id="PTHR37422:SF13">
    <property type="entry name" value="LIPOPOLYSACCHARIDE BIOSYNTHESIS PROTEIN PA4999-RELATED"/>
    <property type="match status" value="1"/>
</dbReference>
<proteinExistence type="predicted"/>
<feature type="transmembrane region" description="Helical" evidence="5">
    <location>
        <begin position="209"/>
        <end position="228"/>
    </location>
</feature>
<comment type="subcellular location">
    <subcellularLocation>
        <location evidence="1">Membrane</location>
        <topology evidence="1">Multi-pass membrane protein</topology>
    </subcellularLocation>
</comment>
<organism evidence="7">
    <name type="scientific">hydrothermal vent metagenome</name>
    <dbReference type="NCBI Taxonomy" id="652676"/>
    <lineage>
        <taxon>unclassified sequences</taxon>
        <taxon>metagenomes</taxon>
        <taxon>ecological metagenomes</taxon>
    </lineage>
</organism>
<feature type="transmembrane region" description="Helical" evidence="5">
    <location>
        <begin position="112"/>
        <end position="135"/>
    </location>
</feature>
<feature type="non-terminal residue" evidence="7">
    <location>
        <position position="458"/>
    </location>
</feature>
<feature type="transmembrane region" description="Helical" evidence="5">
    <location>
        <begin position="281"/>
        <end position="299"/>
    </location>
</feature>
<evidence type="ECO:0000256" key="2">
    <source>
        <dbReference type="ARBA" id="ARBA00022692"/>
    </source>
</evidence>
<keyword evidence="4 5" id="KW-0472">Membrane</keyword>
<feature type="transmembrane region" description="Helical" evidence="5">
    <location>
        <begin position="233"/>
        <end position="252"/>
    </location>
</feature>
<keyword evidence="3 5" id="KW-1133">Transmembrane helix</keyword>
<evidence type="ECO:0000256" key="3">
    <source>
        <dbReference type="ARBA" id="ARBA00022989"/>
    </source>
</evidence>
<evidence type="ECO:0000256" key="1">
    <source>
        <dbReference type="ARBA" id="ARBA00004141"/>
    </source>
</evidence>
<evidence type="ECO:0000256" key="4">
    <source>
        <dbReference type="ARBA" id="ARBA00023136"/>
    </source>
</evidence>
<accession>A0A3B0UQJ7</accession>
<dbReference type="AlphaFoldDB" id="A0A3B0UQJ7"/>
<feature type="domain" description="O-antigen ligase-related" evidence="6">
    <location>
        <begin position="243"/>
        <end position="402"/>
    </location>
</feature>
<evidence type="ECO:0000256" key="5">
    <source>
        <dbReference type="SAM" id="Phobius"/>
    </source>
</evidence>
<evidence type="ECO:0000259" key="6">
    <source>
        <dbReference type="Pfam" id="PF04932"/>
    </source>
</evidence>
<dbReference type="GO" id="GO:0016020">
    <property type="term" value="C:membrane"/>
    <property type="evidence" value="ECO:0007669"/>
    <property type="project" value="UniProtKB-SubCell"/>
</dbReference>
<feature type="transmembrane region" description="Helical" evidence="5">
    <location>
        <begin position="141"/>
        <end position="159"/>
    </location>
</feature>
<name>A0A3B0UQJ7_9ZZZZ</name>
<sequence length="458" mass="52537">MHFSAKTKNNIVLYLLVALFLSAGFYFLLKKETLWFFVLPLVLIIAYYYVVSLDKVLLFITFFTPLAINFQDPRIGATLSIPTEPLMFGVMIVFLGNLLLERSYNRHVARHPLSYLIYFSLLWMLITSFTSHLPLVSFKHLLSRIWFVVPFYFVAVPMFRNKKNIHRFLWLYMIALSGVVVYTLIRHAAHGFDEESGHWVMSPFYNDHTAYGAALALYLPVLAGYLFYPGLSLVKKLLTLPFLTLFIVAVIFSYTRAAWLGIGVAGVVLLLVLLHIRFRWVIVGAVVLVAMGFIFYQPILNRMEKNRQNSSTNMERHLQSMTNVSSDASNMERLNRWASAIRMFKQRPWLGWGPGTYQFIYAPFQLASERTVISTNFGDRGTAHSEYLGPLSEEGVFGLLSILALFGYTVYLGLMLYHRAEDKEVRVMSLVITLGLITYFVHGFLNNFLDTDKLSVPV</sequence>
<feature type="transmembrane region" description="Helical" evidence="5">
    <location>
        <begin position="77"/>
        <end position="100"/>
    </location>
</feature>
<dbReference type="Pfam" id="PF04932">
    <property type="entry name" value="Wzy_C"/>
    <property type="match status" value="1"/>
</dbReference>